<dbReference type="EMBL" id="JABSTQ010009189">
    <property type="protein sequence ID" value="KAG0431864.1"/>
    <property type="molecule type" value="Genomic_DNA"/>
</dbReference>
<evidence type="ECO:0000313" key="1">
    <source>
        <dbReference type="EMBL" id="KAG0431864.1"/>
    </source>
</evidence>
<proteinExistence type="predicted"/>
<organism evidence="1 2">
    <name type="scientific">Ixodes persulcatus</name>
    <name type="common">Taiga tick</name>
    <dbReference type="NCBI Taxonomy" id="34615"/>
    <lineage>
        <taxon>Eukaryota</taxon>
        <taxon>Metazoa</taxon>
        <taxon>Ecdysozoa</taxon>
        <taxon>Arthropoda</taxon>
        <taxon>Chelicerata</taxon>
        <taxon>Arachnida</taxon>
        <taxon>Acari</taxon>
        <taxon>Parasitiformes</taxon>
        <taxon>Ixodida</taxon>
        <taxon>Ixodoidea</taxon>
        <taxon>Ixodidae</taxon>
        <taxon>Ixodinae</taxon>
        <taxon>Ixodes</taxon>
    </lineage>
</organism>
<gene>
    <name evidence="1" type="ORF">HPB47_021394</name>
</gene>
<comment type="caution">
    <text evidence="1">The sequence shown here is derived from an EMBL/GenBank/DDBJ whole genome shotgun (WGS) entry which is preliminary data.</text>
</comment>
<evidence type="ECO:0000313" key="2">
    <source>
        <dbReference type="Proteomes" id="UP000805193"/>
    </source>
</evidence>
<keyword evidence="2" id="KW-1185">Reference proteome</keyword>
<name>A0AC60QCZ3_IXOPE</name>
<sequence>MAALKRCPTDSIPRGKSGFPPVDSRKAGCSPLVQFRESEEPPREFALWKRLPLPPAAPVDGAIPAGTLFVAPILFRFVAIGPLFRTVHPTEGPRCPWTLVKIQVESRTVLARG</sequence>
<reference evidence="1 2" key="1">
    <citation type="journal article" date="2020" name="Cell">
        <title>Large-Scale Comparative Analyses of Tick Genomes Elucidate Their Genetic Diversity and Vector Capacities.</title>
        <authorList>
            <consortium name="Tick Genome and Microbiome Consortium (TIGMIC)"/>
            <person name="Jia N."/>
            <person name="Wang J."/>
            <person name="Shi W."/>
            <person name="Du L."/>
            <person name="Sun Y."/>
            <person name="Zhan W."/>
            <person name="Jiang J.F."/>
            <person name="Wang Q."/>
            <person name="Zhang B."/>
            <person name="Ji P."/>
            <person name="Bell-Sakyi L."/>
            <person name="Cui X.M."/>
            <person name="Yuan T.T."/>
            <person name="Jiang B.G."/>
            <person name="Yang W.F."/>
            <person name="Lam T.T."/>
            <person name="Chang Q.C."/>
            <person name="Ding S.J."/>
            <person name="Wang X.J."/>
            <person name="Zhu J.G."/>
            <person name="Ruan X.D."/>
            <person name="Zhao L."/>
            <person name="Wei J.T."/>
            <person name="Ye R.Z."/>
            <person name="Que T.C."/>
            <person name="Du C.H."/>
            <person name="Zhou Y.H."/>
            <person name="Cheng J.X."/>
            <person name="Dai P.F."/>
            <person name="Guo W.B."/>
            <person name="Han X.H."/>
            <person name="Huang E.J."/>
            <person name="Li L.F."/>
            <person name="Wei W."/>
            <person name="Gao Y.C."/>
            <person name="Liu J.Z."/>
            <person name="Shao H.Z."/>
            <person name="Wang X."/>
            <person name="Wang C.C."/>
            <person name="Yang T.C."/>
            <person name="Huo Q.B."/>
            <person name="Li W."/>
            <person name="Chen H.Y."/>
            <person name="Chen S.E."/>
            <person name="Zhou L.G."/>
            <person name="Ni X.B."/>
            <person name="Tian J.H."/>
            <person name="Sheng Y."/>
            <person name="Liu T."/>
            <person name="Pan Y.S."/>
            <person name="Xia L.Y."/>
            <person name="Li J."/>
            <person name="Zhao F."/>
            <person name="Cao W.C."/>
        </authorList>
    </citation>
    <scope>NUCLEOTIDE SEQUENCE [LARGE SCALE GENOMIC DNA]</scope>
    <source>
        <strain evidence="1">Iper-2018</strain>
    </source>
</reference>
<protein>
    <submittedName>
        <fullName evidence="1">Uncharacterized protein</fullName>
    </submittedName>
</protein>
<accession>A0AC60QCZ3</accession>
<dbReference type="Proteomes" id="UP000805193">
    <property type="component" value="Unassembled WGS sequence"/>
</dbReference>